<proteinExistence type="predicted"/>
<protein>
    <recommendedName>
        <fullName evidence="1">MoxR-vWA-beta-propeller ternary system domain-containing protein</fullName>
    </recommendedName>
</protein>
<evidence type="ECO:0000259" key="1">
    <source>
        <dbReference type="Pfam" id="PF19920"/>
    </source>
</evidence>
<organism evidence="2 3">
    <name type="scientific">Aquimarina addita</name>
    <dbReference type="NCBI Taxonomy" id="870485"/>
    <lineage>
        <taxon>Bacteria</taxon>
        <taxon>Pseudomonadati</taxon>
        <taxon>Bacteroidota</taxon>
        <taxon>Flavobacteriia</taxon>
        <taxon>Flavobacteriales</taxon>
        <taxon>Flavobacteriaceae</taxon>
        <taxon>Aquimarina</taxon>
    </lineage>
</organism>
<reference evidence="3" key="1">
    <citation type="journal article" date="2019" name="Int. J. Syst. Evol. Microbiol.">
        <title>The Global Catalogue of Microorganisms (GCM) 10K type strain sequencing project: providing services to taxonomists for standard genome sequencing and annotation.</title>
        <authorList>
            <consortium name="The Broad Institute Genomics Platform"/>
            <consortium name="The Broad Institute Genome Sequencing Center for Infectious Disease"/>
            <person name="Wu L."/>
            <person name="Ma J."/>
        </authorList>
    </citation>
    <scope>NUCLEOTIDE SEQUENCE [LARGE SCALE GENOMIC DNA]</scope>
    <source>
        <strain evidence="3">JCM 17106</strain>
    </source>
</reference>
<dbReference type="InterPro" id="IPR045549">
    <property type="entry name" value="bpX4"/>
</dbReference>
<name>A0ABP6URY5_9FLAO</name>
<keyword evidence="3" id="KW-1185">Reference proteome</keyword>
<dbReference type="EMBL" id="BAABCW010000020">
    <property type="protein sequence ID" value="GAA3519099.1"/>
    <property type="molecule type" value="Genomic_DNA"/>
</dbReference>
<comment type="caution">
    <text evidence="2">The sequence shown here is derived from an EMBL/GenBank/DDBJ whole genome shotgun (WGS) entry which is preliminary data.</text>
</comment>
<sequence length="208" mass="23868">MIQDVRQRETVTLHANILKIDDASAEQVIDFLNQEYTQETLEYSGDAPPFDREAAIWAAKTIYVVAQLILYREHKEAVLASLLPDFKQDITPAAILSADLCLRFLPEMIKQLKAFDTEDAIIPLLDDIMVVWHYSGVDHSPDISLLNFNTIQRDRCLLQMYTERIIQYKNIQLAKHTLFYPLIAAQLGGLSDELWSDFKKITVSDEHS</sequence>
<dbReference type="Pfam" id="PF19920">
    <property type="entry name" value="bpX4"/>
    <property type="match status" value="1"/>
</dbReference>
<accession>A0ABP6URY5</accession>
<evidence type="ECO:0000313" key="2">
    <source>
        <dbReference type="EMBL" id="GAA3519099.1"/>
    </source>
</evidence>
<feature type="domain" description="MoxR-vWA-beta-propeller ternary system" evidence="1">
    <location>
        <begin position="1"/>
        <end position="198"/>
    </location>
</feature>
<gene>
    <name evidence="2" type="ORF">GCM10022393_36580</name>
</gene>
<dbReference type="Proteomes" id="UP001500459">
    <property type="component" value="Unassembled WGS sequence"/>
</dbReference>
<evidence type="ECO:0000313" key="3">
    <source>
        <dbReference type="Proteomes" id="UP001500459"/>
    </source>
</evidence>